<protein>
    <submittedName>
        <fullName evidence="1">Uncharacterized protein</fullName>
    </submittedName>
</protein>
<sequence>MFILEELFRYKTLSPLRFTLGVVEDHLRDIRFAMEQVETVTVSNFFPFLDFQYHQGPLLFVPQKYTTLPFDLMSLAAYHGRTEMVAGLLSVFTTSTTGNKCINLSAPLALSILNKQIETAELLLDRGADPRGEGCTNGLHAAARAGLEDMISDFIVNRKVPVDSVDGYGATPVIYALYLPEEQATATIAILFYHGASPKSTFGPKSTTYACFAKAMGKRMLAQWLQQTETESFCYAIDFIQKQTQELHLDEGEDTDWDYL</sequence>
<dbReference type="AlphaFoldDB" id="A0A0M9EMB2"/>
<dbReference type="InterPro" id="IPR036770">
    <property type="entry name" value="Ankyrin_rpt-contain_sf"/>
</dbReference>
<dbReference type="Gene3D" id="1.25.40.20">
    <property type="entry name" value="Ankyrin repeat-containing domain"/>
    <property type="match status" value="1"/>
</dbReference>
<evidence type="ECO:0000313" key="2">
    <source>
        <dbReference type="Proteomes" id="UP000037904"/>
    </source>
</evidence>
<dbReference type="EMBL" id="JXCE01000802">
    <property type="protein sequence ID" value="KPA35978.1"/>
    <property type="molecule type" value="Genomic_DNA"/>
</dbReference>
<proteinExistence type="predicted"/>
<dbReference type="Proteomes" id="UP000037904">
    <property type="component" value="Unassembled WGS sequence"/>
</dbReference>
<keyword evidence="2" id="KW-1185">Reference proteome</keyword>
<evidence type="ECO:0000313" key="1">
    <source>
        <dbReference type="EMBL" id="KPA35978.1"/>
    </source>
</evidence>
<comment type="caution">
    <text evidence="1">The sequence shown here is derived from an EMBL/GenBank/DDBJ whole genome shotgun (WGS) entry which is preliminary data.</text>
</comment>
<accession>A0A0M9EMB2</accession>
<gene>
    <name evidence="1" type="ORF">FLAG1_11279</name>
</gene>
<name>A0A0M9EMB2_FUSLA</name>
<dbReference type="SUPFAM" id="SSF48403">
    <property type="entry name" value="Ankyrin repeat"/>
    <property type="match status" value="1"/>
</dbReference>
<reference evidence="1 2" key="1">
    <citation type="submission" date="2015-04" db="EMBL/GenBank/DDBJ databases">
        <title>The draft genome sequence of Fusarium langsethiae, a T-2/HT-2 mycotoxin producer.</title>
        <authorList>
            <person name="Lysoe E."/>
            <person name="Divon H.H."/>
            <person name="Terzi V."/>
            <person name="Orru L."/>
            <person name="Lamontanara A."/>
            <person name="Kolseth A.-K."/>
            <person name="Frandsen R.J."/>
            <person name="Nielsen K."/>
            <person name="Thrane U."/>
        </authorList>
    </citation>
    <scope>NUCLEOTIDE SEQUENCE [LARGE SCALE GENOMIC DNA]</scope>
    <source>
        <strain evidence="1 2">Fl201059</strain>
    </source>
</reference>
<organism evidence="1 2">
    <name type="scientific">Fusarium langsethiae</name>
    <dbReference type="NCBI Taxonomy" id="179993"/>
    <lineage>
        <taxon>Eukaryota</taxon>
        <taxon>Fungi</taxon>
        <taxon>Dikarya</taxon>
        <taxon>Ascomycota</taxon>
        <taxon>Pezizomycotina</taxon>
        <taxon>Sordariomycetes</taxon>
        <taxon>Hypocreomycetidae</taxon>
        <taxon>Hypocreales</taxon>
        <taxon>Nectriaceae</taxon>
        <taxon>Fusarium</taxon>
    </lineage>
</organism>